<sequence length="43" mass="4962">MTLGQVVDFCIDYNKQHQSAETEKTEPKAREATQADWNAFFGR</sequence>
<evidence type="ECO:0000256" key="1">
    <source>
        <dbReference type="SAM" id="MobiDB-lite"/>
    </source>
</evidence>
<name>A0A8S5SVS4_9CAUD</name>
<organism evidence="2">
    <name type="scientific">Myoviridae sp. ctBTH15</name>
    <dbReference type="NCBI Taxonomy" id="2827666"/>
    <lineage>
        <taxon>Viruses</taxon>
        <taxon>Duplodnaviria</taxon>
        <taxon>Heunggongvirae</taxon>
        <taxon>Uroviricota</taxon>
        <taxon>Caudoviricetes</taxon>
    </lineage>
</organism>
<feature type="region of interest" description="Disordered" evidence="1">
    <location>
        <begin position="21"/>
        <end position="43"/>
    </location>
</feature>
<feature type="compositionally biased region" description="Basic and acidic residues" evidence="1">
    <location>
        <begin position="21"/>
        <end position="33"/>
    </location>
</feature>
<accession>A0A8S5SVS4</accession>
<evidence type="ECO:0000313" key="2">
    <source>
        <dbReference type="EMBL" id="DAF55062.1"/>
    </source>
</evidence>
<reference evidence="2" key="1">
    <citation type="journal article" date="2021" name="Proc. Natl. Acad. Sci. U.S.A.">
        <title>A Catalog of Tens of Thousands of Viruses from Human Metagenomes Reveals Hidden Associations with Chronic Diseases.</title>
        <authorList>
            <person name="Tisza M.J."/>
            <person name="Buck C.B."/>
        </authorList>
    </citation>
    <scope>NUCLEOTIDE SEQUENCE</scope>
    <source>
        <strain evidence="2">CtBTH15</strain>
    </source>
</reference>
<proteinExistence type="predicted"/>
<protein>
    <submittedName>
        <fullName evidence="2">Uncharacterized protein</fullName>
    </submittedName>
</protein>
<dbReference type="EMBL" id="BK032685">
    <property type="protein sequence ID" value="DAF55062.1"/>
    <property type="molecule type" value="Genomic_DNA"/>
</dbReference>